<dbReference type="GO" id="GO:0051287">
    <property type="term" value="F:NAD binding"/>
    <property type="evidence" value="ECO:0007669"/>
    <property type="project" value="InterPro"/>
</dbReference>
<dbReference type="CDD" id="cd12162">
    <property type="entry name" value="2-Hacid_dh_4"/>
    <property type="match status" value="1"/>
</dbReference>
<dbReference type="SUPFAM" id="SSF51735">
    <property type="entry name" value="NAD(P)-binding Rossmann-fold domains"/>
    <property type="match status" value="1"/>
</dbReference>
<dbReference type="InterPro" id="IPR029753">
    <property type="entry name" value="D-isomer_DH_CS"/>
</dbReference>
<feature type="domain" description="D-isomer specific 2-hydroxyacid dehydrogenase catalytic" evidence="5">
    <location>
        <begin position="24"/>
        <end position="318"/>
    </location>
</feature>
<comment type="similarity">
    <text evidence="1 4">Belongs to the D-isomer specific 2-hydroxyacid dehydrogenase family.</text>
</comment>
<protein>
    <submittedName>
        <fullName evidence="7">D-2-hydroxyacid dehydrogenase</fullName>
    </submittedName>
</protein>
<gene>
    <name evidence="7" type="ORF">IAD18_05545</name>
</gene>
<keyword evidence="3" id="KW-0520">NAD</keyword>
<dbReference type="GO" id="GO:0016616">
    <property type="term" value="F:oxidoreductase activity, acting on the CH-OH group of donors, NAD or NADP as acceptor"/>
    <property type="evidence" value="ECO:0007669"/>
    <property type="project" value="InterPro"/>
</dbReference>
<dbReference type="Pfam" id="PF02826">
    <property type="entry name" value="2-Hacid_dh_C"/>
    <property type="match status" value="1"/>
</dbReference>
<dbReference type="SUPFAM" id="SSF52283">
    <property type="entry name" value="Formate/glycerate dehydrogenase catalytic domain-like"/>
    <property type="match status" value="1"/>
</dbReference>
<dbReference type="InterPro" id="IPR050418">
    <property type="entry name" value="D-iso_2-hydroxyacid_DH_PdxB"/>
</dbReference>
<dbReference type="PANTHER" id="PTHR43761">
    <property type="entry name" value="D-ISOMER SPECIFIC 2-HYDROXYACID DEHYDROGENASE FAMILY PROTEIN (AFU_ORTHOLOGUE AFUA_1G13630)"/>
    <property type="match status" value="1"/>
</dbReference>
<reference evidence="7" key="2">
    <citation type="journal article" date="2021" name="PeerJ">
        <title>Extensive microbial diversity within the chicken gut microbiome revealed by metagenomics and culture.</title>
        <authorList>
            <person name="Gilroy R."/>
            <person name="Ravi A."/>
            <person name="Getino M."/>
            <person name="Pursley I."/>
            <person name="Horton D.L."/>
            <person name="Alikhan N.F."/>
            <person name="Baker D."/>
            <person name="Gharbi K."/>
            <person name="Hall N."/>
            <person name="Watson M."/>
            <person name="Adriaenssens E.M."/>
            <person name="Foster-Nyarko E."/>
            <person name="Jarju S."/>
            <person name="Secka A."/>
            <person name="Antonio M."/>
            <person name="Oren A."/>
            <person name="Chaudhuri R.R."/>
            <person name="La Ragione R."/>
            <person name="Hildebrand F."/>
            <person name="Pallen M.J."/>
        </authorList>
    </citation>
    <scope>NUCLEOTIDE SEQUENCE</scope>
    <source>
        <strain evidence="7">17073</strain>
    </source>
</reference>
<proteinExistence type="inferred from homology"/>
<dbReference type="PROSITE" id="PS00670">
    <property type="entry name" value="D_2_HYDROXYACID_DH_2"/>
    <property type="match status" value="1"/>
</dbReference>
<accession>A0A9D1IM70</accession>
<reference evidence="7" key="1">
    <citation type="submission" date="2020-10" db="EMBL/GenBank/DDBJ databases">
        <authorList>
            <person name="Gilroy R."/>
        </authorList>
    </citation>
    <scope>NUCLEOTIDE SEQUENCE</scope>
    <source>
        <strain evidence="7">17073</strain>
    </source>
</reference>
<evidence type="ECO:0000256" key="1">
    <source>
        <dbReference type="ARBA" id="ARBA00005854"/>
    </source>
</evidence>
<dbReference type="InterPro" id="IPR036291">
    <property type="entry name" value="NAD(P)-bd_dom_sf"/>
</dbReference>
<feature type="domain" description="D-isomer specific 2-hydroxyacid dehydrogenase NAD-binding" evidence="6">
    <location>
        <begin position="107"/>
        <end position="286"/>
    </location>
</feature>
<evidence type="ECO:0000313" key="8">
    <source>
        <dbReference type="Proteomes" id="UP000824076"/>
    </source>
</evidence>
<dbReference type="InterPro" id="IPR006140">
    <property type="entry name" value="D-isomer_DH_NAD-bd"/>
</dbReference>
<evidence type="ECO:0000259" key="5">
    <source>
        <dbReference type="Pfam" id="PF00389"/>
    </source>
</evidence>
<sequence length="318" mass="33928">MKICILDGYSVNPGDLTWDKIRNLGETTVYERTAPSQIVDRAGDAEIILTNKVPLDSDTLSRLPRLRYIGVLATGYNIIDTSAAASRGIVVANIPAYSTMSVAQMVFAHLLNATHHVARYAEETAAGKWTASPDFCYWNEPLTELSGKTMGIVGFGNIGAAVARIALAFGMNVAAVTSKSPDKLPAGVKAVALDKMLSTADVVSLHCPLTDSTRHMINPATLAKMKPSAILINTGRGPLIDEVAVAEALDKGLIAAYCADVLSTEPPQAGNPLLNARNCYLTPHIAWATVEARTRLMDIAAENIRQFLSGEPVANKVN</sequence>
<evidence type="ECO:0000259" key="6">
    <source>
        <dbReference type="Pfam" id="PF02826"/>
    </source>
</evidence>
<keyword evidence="2 4" id="KW-0560">Oxidoreductase</keyword>
<dbReference type="AlphaFoldDB" id="A0A9D1IM70"/>
<name>A0A9D1IM70_9BACT</name>
<dbReference type="PROSITE" id="PS00671">
    <property type="entry name" value="D_2_HYDROXYACID_DH_3"/>
    <property type="match status" value="1"/>
</dbReference>
<comment type="caution">
    <text evidence="7">The sequence shown here is derived from an EMBL/GenBank/DDBJ whole genome shotgun (WGS) entry which is preliminary data.</text>
</comment>
<evidence type="ECO:0000256" key="4">
    <source>
        <dbReference type="RuleBase" id="RU003719"/>
    </source>
</evidence>
<evidence type="ECO:0000256" key="3">
    <source>
        <dbReference type="ARBA" id="ARBA00023027"/>
    </source>
</evidence>
<dbReference type="Pfam" id="PF00389">
    <property type="entry name" value="2-Hacid_dh"/>
    <property type="match status" value="1"/>
</dbReference>
<dbReference type="Proteomes" id="UP000824076">
    <property type="component" value="Unassembled WGS sequence"/>
</dbReference>
<dbReference type="EMBL" id="DVMS01000156">
    <property type="protein sequence ID" value="HIU39111.1"/>
    <property type="molecule type" value="Genomic_DNA"/>
</dbReference>
<dbReference type="Gene3D" id="3.40.50.720">
    <property type="entry name" value="NAD(P)-binding Rossmann-like Domain"/>
    <property type="match status" value="2"/>
</dbReference>
<evidence type="ECO:0000256" key="2">
    <source>
        <dbReference type="ARBA" id="ARBA00023002"/>
    </source>
</evidence>
<organism evidence="7 8">
    <name type="scientific">Candidatus Limisoma intestinavium</name>
    <dbReference type="NCBI Taxonomy" id="2840856"/>
    <lineage>
        <taxon>Bacteria</taxon>
        <taxon>Pseudomonadati</taxon>
        <taxon>Bacteroidota</taxon>
        <taxon>Bacteroidia</taxon>
        <taxon>Bacteroidales</taxon>
        <taxon>Candidatus Limisoma</taxon>
    </lineage>
</organism>
<dbReference type="FunFam" id="3.40.50.720:FF:000203">
    <property type="entry name" value="D-3-phosphoglycerate dehydrogenase (SerA)"/>
    <property type="match status" value="1"/>
</dbReference>
<dbReference type="InterPro" id="IPR006139">
    <property type="entry name" value="D-isomer_2_OHA_DH_cat_dom"/>
</dbReference>
<evidence type="ECO:0000313" key="7">
    <source>
        <dbReference type="EMBL" id="HIU39111.1"/>
    </source>
</evidence>
<dbReference type="PANTHER" id="PTHR43761:SF1">
    <property type="entry name" value="D-ISOMER SPECIFIC 2-HYDROXYACID DEHYDROGENASE CATALYTIC DOMAIN-CONTAINING PROTEIN-RELATED"/>
    <property type="match status" value="1"/>
</dbReference>